<feature type="region of interest" description="Disordered" evidence="6">
    <location>
        <begin position="216"/>
        <end position="261"/>
    </location>
</feature>
<dbReference type="InterPro" id="IPR044642">
    <property type="entry name" value="PTHR15588"/>
</dbReference>
<protein>
    <submittedName>
        <fullName evidence="8">U6 snRNA-associated Sm-like protein LSm1</fullName>
    </submittedName>
</protein>
<evidence type="ECO:0000256" key="4">
    <source>
        <dbReference type="ARBA" id="ARBA00023274"/>
    </source>
</evidence>
<dbReference type="InterPro" id="IPR034104">
    <property type="entry name" value="Lsm1"/>
</dbReference>
<evidence type="ECO:0000256" key="5">
    <source>
        <dbReference type="ARBA" id="ARBA00025892"/>
    </source>
</evidence>
<dbReference type="Pfam" id="PF01423">
    <property type="entry name" value="LSM"/>
    <property type="match status" value="1"/>
</dbReference>
<dbReference type="GO" id="GO:0003729">
    <property type="term" value="F:mRNA binding"/>
    <property type="evidence" value="ECO:0007669"/>
    <property type="project" value="TreeGrafter"/>
</dbReference>
<proteinExistence type="predicted"/>
<evidence type="ECO:0000256" key="3">
    <source>
        <dbReference type="ARBA" id="ARBA00022884"/>
    </source>
</evidence>
<evidence type="ECO:0000259" key="7">
    <source>
        <dbReference type="SMART" id="SM00651"/>
    </source>
</evidence>
<dbReference type="InterPro" id="IPR010920">
    <property type="entry name" value="LSM_dom_sf"/>
</dbReference>
<name>A0A093URW8_TALMA</name>
<dbReference type="eggNOG" id="ENOG502SXMF">
    <property type="taxonomic scope" value="Eukaryota"/>
</dbReference>
<evidence type="ECO:0000256" key="1">
    <source>
        <dbReference type="ARBA" id="ARBA00004201"/>
    </source>
</evidence>
<dbReference type="SMART" id="SM00651">
    <property type="entry name" value="Sm"/>
    <property type="match status" value="1"/>
</dbReference>
<feature type="compositionally biased region" description="Low complexity" evidence="6">
    <location>
        <begin position="236"/>
        <end position="247"/>
    </location>
</feature>
<dbReference type="PANTHER" id="PTHR15588">
    <property type="entry name" value="LSM1"/>
    <property type="match status" value="1"/>
</dbReference>
<keyword evidence="3" id="KW-0694">RNA-binding</keyword>
<sequence>MPVPSLSAGGSQSSISGNSSAASQASSTEMKPRVNVINILETGSTGNLVASPPARLASAPSASQAVYRCLFYILPCDHQSDNIETWKTHVLSHFRGTRLPPTAPCQWCPLEFRHPNNSNTNINNNNNNNNNAHQTWDAMLTHVAHDHFEKGHTLAASRPNFELMKYMYNSKIITEDQLKAIQLCPSPDSPAYHPSQDPVRASIALSLGLVMSEDEECKETNRTNTPAFPFAGLTRGSPRQQGQNQQAGPPPVPQGPPQLPPQMFTTAAQLLDLTDKKLVLVLRDGRKLIGVLRSWDQFGMLFKLSPSGDTVERIYAGNLYAEEHVGLYLVRGENVLLLGEIDLDKEDDLPETLTQTSMKEVRELKAKEEEERKKKDKKSVGKLQTHGFEPEHSGERIRRRHVATSEERPEDKLTGWFGRVANATWIWRSSSLSASIHANDMIISSSLFVFVKSDDDDGGGGGGGDYRSAKTCVSIAVKIIIGLRI</sequence>
<comment type="subunit">
    <text evidence="5">Component of the heptameric LSM1-LSM7 complex, which consists of LSM1, LSM2, LSM3, LSM4, LSM5, LSM6 and LSM7. Component of the heptameric LSM2-LSM8 complex, which consists of LSM2, LSM3, LSM4, LSM5, LSM6, LSM7 and LSM8. The LSm subunits form a seven-membered ring structure with a doughnut shape.</text>
</comment>
<comment type="subcellular location">
    <subcellularLocation>
        <location evidence="1">Cytoplasm</location>
        <location evidence="1">P-body</location>
    </subcellularLocation>
</comment>
<evidence type="ECO:0000256" key="6">
    <source>
        <dbReference type="SAM" id="MobiDB-lite"/>
    </source>
</evidence>
<dbReference type="EMBL" id="JPOX01000039">
    <property type="protein sequence ID" value="KFX43007.1"/>
    <property type="molecule type" value="Genomic_DNA"/>
</dbReference>
<comment type="caution">
    <text evidence="8">The sequence shown here is derived from an EMBL/GenBank/DDBJ whole genome shotgun (WGS) entry which is preliminary data.</text>
</comment>
<dbReference type="InterPro" id="IPR001163">
    <property type="entry name" value="Sm_dom_euk/arc"/>
</dbReference>
<dbReference type="SUPFAM" id="SSF50182">
    <property type="entry name" value="Sm-like ribonucleoproteins"/>
    <property type="match status" value="1"/>
</dbReference>
<feature type="region of interest" description="Disordered" evidence="6">
    <location>
        <begin position="362"/>
        <end position="405"/>
    </location>
</feature>
<evidence type="ECO:0000313" key="8">
    <source>
        <dbReference type="EMBL" id="KFX43007.1"/>
    </source>
</evidence>
<dbReference type="PANTHER" id="PTHR15588:SF8">
    <property type="entry name" value="U6 SNRNA-ASSOCIATED SM-LIKE PROTEIN LSM1"/>
    <property type="match status" value="1"/>
</dbReference>
<dbReference type="GO" id="GO:1990726">
    <property type="term" value="C:Lsm1-7-Pat1 complex"/>
    <property type="evidence" value="ECO:0007669"/>
    <property type="project" value="TreeGrafter"/>
</dbReference>
<keyword evidence="2" id="KW-0963">Cytoplasm</keyword>
<feature type="compositionally biased region" description="Low complexity" evidence="6">
    <location>
        <begin position="1"/>
        <end position="27"/>
    </location>
</feature>
<dbReference type="Gene3D" id="2.30.30.100">
    <property type="match status" value="1"/>
</dbReference>
<organism evidence="8">
    <name type="scientific">Talaromyces marneffei PM1</name>
    <dbReference type="NCBI Taxonomy" id="1077442"/>
    <lineage>
        <taxon>Eukaryota</taxon>
        <taxon>Fungi</taxon>
        <taxon>Dikarya</taxon>
        <taxon>Ascomycota</taxon>
        <taxon>Pezizomycotina</taxon>
        <taxon>Eurotiomycetes</taxon>
        <taxon>Eurotiomycetidae</taxon>
        <taxon>Eurotiales</taxon>
        <taxon>Trichocomaceae</taxon>
        <taxon>Talaromyces</taxon>
        <taxon>Talaromyces sect. Talaromyces</taxon>
    </lineage>
</organism>
<dbReference type="CDD" id="cd01728">
    <property type="entry name" value="LSm1"/>
    <property type="match status" value="1"/>
</dbReference>
<feature type="region of interest" description="Disordered" evidence="6">
    <location>
        <begin position="1"/>
        <end position="30"/>
    </location>
</feature>
<feature type="compositionally biased region" description="Pro residues" evidence="6">
    <location>
        <begin position="248"/>
        <end position="260"/>
    </location>
</feature>
<reference evidence="8" key="2">
    <citation type="journal article" date="2014" name="PLoS Genet.">
        <title>Signature gene expression reveals novel clues to the molecular mechanisms of dimorphic transition in Penicillium marneffei.</title>
        <authorList>
            <person name="Yang E."/>
            <person name="Wang G."/>
            <person name="Cai J."/>
            <person name="Woo P.C."/>
            <person name="Lau S.K."/>
            <person name="Yuen K.-Y."/>
            <person name="Chow W.-N."/>
            <person name="Lin X."/>
        </authorList>
    </citation>
    <scope>NUCLEOTIDE SEQUENCE</scope>
    <source>
        <strain evidence="8">PM1</strain>
    </source>
</reference>
<dbReference type="HOGENOM" id="CLU_562809_0_0_1"/>
<feature type="compositionally biased region" description="Basic and acidic residues" evidence="6">
    <location>
        <begin position="362"/>
        <end position="373"/>
    </location>
</feature>
<accession>A0A093URW8</accession>
<dbReference type="GO" id="GO:0000932">
    <property type="term" value="C:P-body"/>
    <property type="evidence" value="ECO:0007669"/>
    <property type="project" value="UniProtKB-SubCell"/>
</dbReference>
<reference key="1">
    <citation type="journal article" date="2014" name="PLoS Genet.">
        <title>Signature Gene Expression Reveals Novel Clues to the Molecular Mechanisms of Dimorphic Transition in Penicillium marneffei.</title>
        <authorList>
            <person name="Yang E."/>
            <person name="Wang G."/>
            <person name="Cai J."/>
            <person name="Woo P.C."/>
            <person name="Lau S.K."/>
            <person name="Yuen K.-Y."/>
            <person name="Chow W.-N."/>
            <person name="Lin X."/>
        </authorList>
    </citation>
    <scope>NUCLEOTIDE SEQUENCE [LARGE SCALE GENOMIC DNA]</scope>
    <source>
        <strain>PM1</strain>
    </source>
</reference>
<evidence type="ECO:0000256" key="2">
    <source>
        <dbReference type="ARBA" id="ARBA00022490"/>
    </source>
</evidence>
<keyword evidence="4" id="KW-0687">Ribonucleoprotein</keyword>
<dbReference type="GO" id="GO:0000290">
    <property type="term" value="P:deadenylation-dependent decapping of nuclear-transcribed mRNA"/>
    <property type="evidence" value="ECO:0007669"/>
    <property type="project" value="TreeGrafter"/>
</dbReference>
<gene>
    <name evidence="8" type="ORF">GQ26_0390700</name>
</gene>
<dbReference type="GO" id="GO:1990904">
    <property type="term" value="C:ribonucleoprotein complex"/>
    <property type="evidence" value="ECO:0007669"/>
    <property type="project" value="UniProtKB-KW"/>
</dbReference>
<feature type="domain" description="Sm" evidence="7">
    <location>
        <begin position="268"/>
        <end position="340"/>
    </location>
</feature>
<dbReference type="AlphaFoldDB" id="A0A093URW8"/>